<dbReference type="OrthoDB" id="10029846at2759"/>
<keyword evidence="3" id="KW-0862">Zinc</keyword>
<dbReference type="GO" id="GO:0008270">
    <property type="term" value="F:zinc ion binding"/>
    <property type="evidence" value="ECO:0007669"/>
    <property type="project" value="UniProtKB-KW"/>
</dbReference>
<dbReference type="EMBL" id="MCOG01000388">
    <property type="protein sequence ID" value="ORY10829.1"/>
    <property type="molecule type" value="Genomic_DNA"/>
</dbReference>
<gene>
    <name evidence="5" type="ORF">LY90DRAFT_518615</name>
</gene>
<dbReference type="Gene3D" id="2.20.25.240">
    <property type="match status" value="1"/>
</dbReference>
<organism evidence="5 6">
    <name type="scientific">Neocallimastix californiae</name>
    <dbReference type="NCBI Taxonomy" id="1754190"/>
    <lineage>
        <taxon>Eukaryota</taxon>
        <taxon>Fungi</taxon>
        <taxon>Fungi incertae sedis</taxon>
        <taxon>Chytridiomycota</taxon>
        <taxon>Chytridiomycota incertae sedis</taxon>
        <taxon>Neocallimastigomycetes</taxon>
        <taxon>Neocallimastigales</taxon>
        <taxon>Neocallimastigaceae</taxon>
        <taxon>Neocallimastix</taxon>
    </lineage>
</organism>
<evidence type="ECO:0000313" key="5">
    <source>
        <dbReference type="EMBL" id="ORY10829.1"/>
    </source>
</evidence>
<evidence type="ECO:0000259" key="4">
    <source>
        <dbReference type="Pfam" id="PF04500"/>
    </source>
</evidence>
<feature type="domain" description="FLYWCH-type" evidence="4">
    <location>
        <begin position="11"/>
        <end position="72"/>
    </location>
</feature>
<evidence type="ECO:0000256" key="2">
    <source>
        <dbReference type="ARBA" id="ARBA00022771"/>
    </source>
</evidence>
<dbReference type="AlphaFoldDB" id="A0A1Y1ZKV6"/>
<evidence type="ECO:0000313" key="6">
    <source>
        <dbReference type="Proteomes" id="UP000193920"/>
    </source>
</evidence>
<name>A0A1Y1ZKV6_9FUNG</name>
<evidence type="ECO:0000256" key="1">
    <source>
        <dbReference type="ARBA" id="ARBA00022723"/>
    </source>
</evidence>
<keyword evidence="2" id="KW-0863">Zinc-finger</keyword>
<dbReference type="InterPro" id="IPR007588">
    <property type="entry name" value="Znf_FLYWCH"/>
</dbReference>
<evidence type="ECO:0000256" key="3">
    <source>
        <dbReference type="ARBA" id="ARBA00022833"/>
    </source>
</evidence>
<comment type="caution">
    <text evidence="5">The sequence shown here is derived from an EMBL/GenBank/DDBJ whole genome shotgun (WGS) entry which is preliminary data.</text>
</comment>
<sequence length="154" mass="18133">MEENLIIDISESNKGKEQIIINKKYKFNFSYIRKDNSKVYKCTKYKKINKCKSFIILNDKKEILKYDSSHNHPEQEYDVSLSIMKHKIKDGIEKSSIPFGIKIKPLYNKISKEMGLICPEYNSIKFQISRNLNKKKLSSNVTTFAEIPSESEYY</sequence>
<proteinExistence type="predicted"/>
<reference evidence="5 6" key="1">
    <citation type="submission" date="2016-08" db="EMBL/GenBank/DDBJ databases">
        <title>A Parts List for Fungal Cellulosomes Revealed by Comparative Genomics.</title>
        <authorList>
            <consortium name="DOE Joint Genome Institute"/>
            <person name="Haitjema C.H."/>
            <person name="Gilmore S.P."/>
            <person name="Henske J.K."/>
            <person name="Solomon K.V."/>
            <person name="De Groot R."/>
            <person name="Kuo A."/>
            <person name="Mondo S.J."/>
            <person name="Salamov A.A."/>
            <person name="Labutti K."/>
            <person name="Zhao Z."/>
            <person name="Chiniquy J."/>
            <person name="Barry K."/>
            <person name="Brewer H.M."/>
            <person name="Purvine S.O."/>
            <person name="Wright A.T."/>
            <person name="Boxma B."/>
            <person name="Van Alen T."/>
            <person name="Hackstein J.H."/>
            <person name="Baker S.E."/>
            <person name="Grigoriev I.V."/>
            <person name="O'Malley M.A."/>
        </authorList>
    </citation>
    <scope>NUCLEOTIDE SEQUENCE [LARGE SCALE GENOMIC DNA]</scope>
    <source>
        <strain evidence="5 6">G1</strain>
    </source>
</reference>
<protein>
    <recommendedName>
        <fullName evidence="4">FLYWCH-type domain-containing protein</fullName>
    </recommendedName>
</protein>
<keyword evidence="6" id="KW-1185">Reference proteome</keyword>
<dbReference type="Proteomes" id="UP000193920">
    <property type="component" value="Unassembled WGS sequence"/>
</dbReference>
<keyword evidence="1" id="KW-0479">Metal-binding</keyword>
<accession>A0A1Y1ZKV6</accession>
<dbReference type="Pfam" id="PF04500">
    <property type="entry name" value="FLYWCH"/>
    <property type="match status" value="1"/>
</dbReference>